<dbReference type="PANTHER" id="PTHR46558:SF11">
    <property type="entry name" value="HTH-TYPE TRANSCRIPTIONAL REGULATOR XRE"/>
    <property type="match status" value="1"/>
</dbReference>
<comment type="caution">
    <text evidence="3">The sequence shown here is derived from an EMBL/GenBank/DDBJ whole genome shotgun (WGS) entry which is preliminary data.</text>
</comment>
<dbReference type="PROSITE" id="PS50943">
    <property type="entry name" value="HTH_CROC1"/>
    <property type="match status" value="1"/>
</dbReference>
<dbReference type="PANTHER" id="PTHR46558">
    <property type="entry name" value="TRACRIPTIONAL REGULATORY PROTEIN-RELATED-RELATED"/>
    <property type="match status" value="1"/>
</dbReference>
<evidence type="ECO:0000313" key="3">
    <source>
        <dbReference type="EMBL" id="MEQ2521519.1"/>
    </source>
</evidence>
<feature type="domain" description="HTH cro/C1-type" evidence="2">
    <location>
        <begin position="6"/>
        <end position="59"/>
    </location>
</feature>
<dbReference type="SUPFAM" id="SSF47413">
    <property type="entry name" value="lambda repressor-like DNA-binding domains"/>
    <property type="match status" value="1"/>
</dbReference>
<dbReference type="EMBL" id="JBBMFA010000111">
    <property type="protein sequence ID" value="MEQ2521519.1"/>
    <property type="molecule type" value="Genomic_DNA"/>
</dbReference>
<keyword evidence="1" id="KW-0238">DNA-binding</keyword>
<dbReference type="Gene3D" id="1.10.260.40">
    <property type="entry name" value="lambda repressor-like DNA-binding domains"/>
    <property type="match status" value="1"/>
</dbReference>
<dbReference type="RefSeq" id="WP_349216978.1">
    <property type="nucleotide sequence ID" value="NZ_JBBMFA010000111.1"/>
</dbReference>
<sequence length="208" mass="24031">MARQYKLARKMKKITLTVAAQELGVTQPALSSWESERKAPSIEALIRMAKFYGVTTDFLLGLSQEADPRKDWLEPIDSSLIPVLHETPVFSPTRGWAFVDAVTKELHFANGETLPTSNIRELYIMTPVLMGPSVPNNPALAKSELHEYDEVWVEPISTDRLLQQELRGWYRVKEYYVENMVGQRFYFDFYEAKWLAFPPEESKIKKEL</sequence>
<gene>
    <name evidence="3" type="ORF">WMO24_13945</name>
</gene>
<evidence type="ECO:0000259" key="2">
    <source>
        <dbReference type="PROSITE" id="PS50943"/>
    </source>
</evidence>
<reference evidence="3 4" key="1">
    <citation type="submission" date="2024-03" db="EMBL/GenBank/DDBJ databases">
        <title>Human intestinal bacterial collection.</title>
        <authorList>
            <person name="Pauvert C."/>
            <person name="Hitch T.C.A."/>
            <person name="Clavel T."/>
        </authorList>
    </citation>
    <scope>NUCLEOTIDE SEQUENCE [LARGE SCALE GENOMIC DNA]</scope>
    <source>
        <strain evidence="3 4">CLA-JM-H11</strain>
    </source>
</reference>
<name>A0ABV1GIE7_9FIRM</name>
<dbReference type="Pfam" id="PF01381">
    <property type="entry name" value="HTH_3"/>
    <property type="match status" value="1"/>
</dbReference>
<evidence type="ECO:0000313" key="4">
    <source>
        <dbReference type="Proteomes" id="UP001477672"/>
    </source>
</evidence>
<organism evidence="3 4">
    <name type="scientific">Ruthenibacterium intestinale</name>
    <dbReference type="NCBI Taxonomy" id="3133163"/>
    <lineage>
        <taxon>Bacteria</taxon>
        <taxon>Bacillati</taxon>
        <taxon>Bacillota</taxon>
        <taxon>Clostridia</taxon>
        <taxon>Eubacteriales</taxon>
        <taxon>Oscillospiraceae</taxon>
        <taxon>Ruthenibacterium</taxon>
    </lineage>
</organism>
<proteinExistence type="predicted"/>
<dbReference type="CDD" id="cd00093">
    <property type="entry name" value="HTH_XRE"/>
    <property type="match status" value="1"/>
</dbReference>
<keyword evidence="4" id="KW-1185">Reference proteome</keyword>
<protein>
    <submittedName>
        <fullName evidence="3">Helix-turn-helix transcriptional regulator</fullName>
    </submittedName>
</protein>
<accession>A0ABV1GIE7</accession>
<dbReference type="InterPro" id="IPR001387">
    <property type="entry name" value="Cro/C1-type_HTH"/>
</dbReference>
<evidence type="ECO:0000256" key="1">
    <source>
        <dbReference type="ARBA" id="ARBA00023125"/>
    </source>
</evidence>
<dbReference type="SMART" id="SM00530">
    <property type="entry name" value="HTH_XRE"/>
    <property type="match status" value="1"/>
</dbReference>
<dbReference type="Proteomes" id="UP001477672">
    <property type="component" value="Unassembled WGS sequence"/>
</dbReference>
<dbReference type="InterPro" id="IPR010982">
    <property type="entry name" value="Lambda_DNA-bd_dom_sf"/>
</dbReference>